<dbReference type="InterPro" id="IPR002156">
    <property type="entry name" value="RNaseH_domain"/>
</dbReference>
<dbReference type="EMBL" id="CAKKLH010000113">
    <property type="protein sequence ID" value="CAH0103730.1"/>
    <property type="molecule type" value="Genomic_DNA"/>
</dbReference>
<feature type="domain" description="Reverse transcriptase" evidence="1">
    <location>
        <begin position="12"/>
        <end position="268"/>
    </location>
</feature>
<dbReference type="GO" id="GO:0003676">
    <property type="term" value="F:nucleic acid binding"/>
    <property type="evidence" value="ECO:0007669"/>
    <property type="project" value="InterPro"/>
</dbReference>
<evidence type="ECO:0000259" key="2">
    <source>
        <dbReference type="PROSITE" id="PS50879"/>
    </source>
</evidence>
<dbReference type="AlphaFoldDB" id="A0A8J2WJ17"/>
<feature type="domain" description="RNase H type-1" evidence="2">
    <location>
        <begin position="473"/>
        <end position="607"/>
    </location>
</feature>
<dbReference type="Pfam" id="PF00078">
    <property type="entry name" value="RVT_1"/>
    <property type="match status" value="1"/>
</dbReference>
<dbReference type="SUPFAM" id="SSF53098">
    <property type="entry name" value="Ribonuclease H-like"/>
    <property type="match status" value="1"/>
</dbReference>
<accession>A0A8J2WJ17</accession>
<dbReference type="GO" id="GO:0004523">
    <property type="term" value="F:RNA-DNA hybrid ribonuclease activity"/>
    <property type="evidence" value="ECO:0007669"/>
    <property type="project" value="InterPro"/>
</dbReference>
<name>A0A8J2WJ17_9CRUS</name>
<evidence type="ECO:0000313" key="4">
    <source>
        <dbReference type="Proteomes" id="UP000789390"/>
    </source>
</evidence>
<comment type="caution">
    <text evidence="3">The sequence shown here is derived from an EMBL/GenBank/DDBJ whole genome shotgun (WGS) entry which is preliminary data.</text>
</comment>
<keyword evidence="4" id="KW-1185">Reference proteome</keyword>
<protein>
    <recommendedName>
        <fullName evidence="5">Reverse transcriptase domain-containing protein</fullName>
    </recommendedName>
</protein>
<dbReference type="PANTHER" id="PTHR33481:SF1">
    <property type="entry name" value="ENDONUCLEASE_EXONUCLEASE_PHOSPHATASE DOMAIN-CONTAINING PROTEIN-RELATED"/>
    <property type="match status" value="1"/>
</dbReference>
<dbReference type="SUPFAM" id="SSF56672">
    <property type="entry name" value="DNA/RNA polymerases"/>
    <property type="match status" value="1"/>
</dbReference>
<dbReference type="CDD" id="cd01650">
    <property type="entry name" value="RT_nLTR_like"/>
    <property type="match status" value="1"/>
</dbReference>
<gene>
    <name evidence="3" type="ORF">DGAL_LOCUS6314</name>
</gene>
<dbReference type="Proteomes" id="UP000789390">
    <property type="component" value="Unassembled WGS sequence"/>
</dbReference>
<dbReference type="PROSITE" id="PS50878">
    <property type="entry name" value="RT_POL"/>
    <property type="match status" value="1"/>
</dbReference>
<dbReference type="Pfam" id="PF00075">
    <property type="entry name" value="RNase_H"/>
    <property type="match status" value="1"/>
</dbReference>
<evidence type="ECO:0000259" key="1">
    <source>
        <dbReference type="PROSITE" id="PS50878"/>
    </source>
</evidence>
<dbReference type="OrthoDB" id="6378051at2759"/>
<dbReference type="InterPro" id="IPR012337">
    <property type="entry name" value="RNaseH-like_sf"/>
</dbReference>
<dbReference type="InterPro" id="IPR036397">
    <property type="entry name" value="RNaseH_sf"/>
</dbReference>
<dbReference type="GO" id="GO:0071897">
    <property type="term" value="P:DNA biosynthetic process"/>
    <property type="evidence" value="ECO:0007669"/>
    <property type="project" value="UniProtKB-ARBA"/>
</dbReference>
<dbReference type="InterPro" id="IPR043502">
    <property type="entry name" value="DNA/RNA_pol_sf"/>
</dbReference>
<sequence length="730" mass="82013">MSSNGLNVRIFLILSNAHVPALWKKSIVIPLLKPGKSTEDPSSYRPISLTSCLGKTMERIIANRLHWFLESKNKINQEQAGFRRGCCTTDHIVQLETDVKLAFSKKRSLVAVFLDISKAYDAVWIQGLLFKSAKMGITGPILAWLKEFLTGRSMCVRIGDQSSQYRNIDNGVPQGAVLSPLLFNIMLTDFPTHHSPVKSRLYADDVTIYAETKLPEDAEVTIQPALNKIYRWGRKWKLKFAPDKSTVVVFNRSYKPGPDPLLFMLWKTHIDYIRSHCLTLKNLFSIIANAKLGPSIKTLVLLFESLVQSKVDYGLLAYGNASKTNIEKLNIICRSIIRTILGSKKSTPTQILYAETGTEPIADRRSCLTGKYIIKLSHKHQNPTYKSAQAIFSAPVNYPPRSSPCLAAQMAELQELDIDVFPTFPQWPPIYRFPPPNLPLSCKTLWFPISKKEAMANKTQTRALFDSLLLLQPISTLMGYTDGFKSTDTNTTSCAVVIPELDLEKAWTLTTNSSVFSAELQAIKLALKIIYDLDPSPAFTIIFSDSSSAIKAIIASNPSSNEVIPEIRELLHSLKSSGTQTTLAWIPSHTGIEGNERADYLAGIQCTNRDPHINNSLSSEEKIALFKKHWTAKFLLSLKKCEKKIDQEADPSCRYGCEEIENPLHVLIVCPKSEPFRHKLRRLLQDNRLELSLDNLLGLNVAIDTRTQFKIRDMTADFLKKASLTKIIKK</sequence>
<dbReference type="InterPro" id="IPR000477">
    <property type="entry name" value="RT_dom"/>
</dbReference>
<proteinExistence type="predicted"/>
<dbReference type="PANTHER" id="PTHR33481">
    <property type="entry name" value="REVERSE TRANSCRIPTASE"/>
    <property type="match status" value="1"/>
</dbReference>
<dbReference type="CDD" id="cd09276">
    <property type="entry name" value="Rnase_HI_RT_non_LTR"/>
    <property type="match status" value="1"/>
</dbReference>
<dbReference type="GO" id="GO:0042575">
    <property type="term" value="C:DNA polymerase complex"/>
    <property type="evidence" value="ECO:0007669"/>
    <property type="project" value="UniProtKB-ARBA"/>
</dbReference>
<organism evidence="3 4">
    <name type="scientific">Daphnia galeata</name>
    <dbReference type="NCBI Taxonomy" id="27404"/>
    <lineage>
        <taxon>Eukaryota</taxon>
        <taxon>Metazoa</taxon>
        <taxon>Ecdysozoa</taxon>
        <taxon>Arthropoda</taxon>
        <taxon>Crustacea</taxon>
        <taxon>Branchiopoda</taxon>
        <taxon>Diplostraca</taxon>
        <taxon>Cladocera</taxon>
        <taxon>Anomopoda</taxon>
        <taxon>Daphniidae</taxon>
        <taxon>Daphnia</taxon>
    </lineage>
</organism>
<dbReference type="PROSITE" id="PS50879">
    <property type="entry name" value="RNASE_H_1"/>
    <property type="match status" value="1"/>
</dbReference>
<evidence type="ECO:0000313" key="3">
    <source>
        <dbReference type="EMBL" id="CAH0103730.1"/>
    </source>
</evidence>
<reference evidence="3" key="1">
    <citation type="submission" date="2021-11" db="EMBL/GenBank/DDBJ databases">
        <authorList>
            <person name="Schell T."/>
        </authorList>
    </citation>
    <scope>NUCLEOTIDE SEQUENCE</scope>
    <source>
        <strain evidence="3">M5</strain>
    </source>
</reference>
<dbReference type="Gene3D" id="3.30.420.10">
    <property type="entry name" value="Ribonuclease H-like superfamily/Ribonuclease H"/>
    <property type="match status" value="1"/>
</dbReference>
<evidence type="ECO:0008006" key="5">
    <source>
        <dbReference type="Google" id="ProtNLM"/>
    </source>
</evidence>